<dbReference type="VEuPathDB" id="FungiDB:ASPCADRAFT_208124"/>
<evidence type="ECO:0000313" key="1">
    <source>
        <dbReference type="EMBL" id="OOF95602.1"/>
    </source>
</evidence>
<accession>A0A1R3RM90</accession>
<organism evidence="1 2">
    <name type="scientific">Aspergillus carbonarius (strain ITEM 5010)</name>
    <dbReference type="NCBI Taxonomy" id="602072"/>
    <lineage>
        <taxon>Eukaryota</taxon>
        <taxon>Fungi</taxon>
        <taxon>Dikarya</taxon>
        <taxon>Ascomycota</taxon>
        <taxon>Pezizomycotina</taxon>
        <taxon>Eurotiomycetes</taxon>
        <taxon>Eurotiomycetidae</taxon>
        <taxon>Eurotiales</taxon>
        <taxon>Aspergillaceae</taxon>
        <taxon>Aspergillus</taxon>
        <taxon>Aspergillus subgen. Circumdati</taxon>
    </lineage>
</organism>
<proteinExistence type="predicted"/>
<dbReference type="AlphaFoldDB" id="A0A1R3RM90"/>
<keyword evidence="2" id="KW-1185">Reference proteome</keyword>
<reference evidence="2" key="1">
    <citation type="journal article" date="2017" name="Genome Biol.">
        <title>Comparative genomics reveals high biological diversity and specific adaptations in the industrially and medically important fungal genus Aspergillus.</title>
        <authorList>
            <person name="de Vries R.P."/>
            <person name="Riley R."/>
            <person name="Wiebenga A."/>
            <person name="Aguilar-Osorio G."/>
            <person name="Amillis S."/>
            <person name="Uchima C.A."/>
            <person name="Anderluh G."/>
            <person name="Asadollahi M."/>
            <person name="Askin M."/>
            <person name="Barry K."/>
            <person name="Battaglia E."/>
            <person name="Bayram O."/>
            <person name="Benocci T."/>
            <person name="Braus-Stromeyer S.A."/>
            <person name="Caldana C."/>
            <person name="Canovas D."/>
            <person name="Cerqueira G.C."/>
            <person name="Chen F."/>
            <person name="Chen W."/>
            <person name="Choi C."/>
            <person name="Clum A."/>
            <person name="Dos Santos R.A."/>
            <person name="Damasio A.R."/>
            <person name="Diallinas G."/>
            <person name="Emri T."/>
            <person name="Fekete E."/>
            <person name="Flipphi M."/>
            <person name="Freyberg S."/>
            <person name="Gallo A."/>
            <person name="Gournas C."/>
            <person name="Habgood R."/>
            <person name="Hainaut M."/>
            <person name="Harispe M.L."/>
            <person name="Henrissat B."/>
            <person name="Hilden K.S."/>
            <person name="Hope R."/>
            <person name="Hossain A."/>
            <person name="Karabika E."/>
            <person name="Karaffa L."/>
            <person name="Karanyi Z."/>
            <person name="Krasevec N."/>
            <person name="Kuo A."/>
            <person name="Kusch H."/>
            <person name="LaButti K."/>
            <person name="Lagendijk E.L."/>
            <person name="Lapidus A."/>
            <person name="Levasseur A."/>
            <person name="Lindquist E."/>
            <person name="Lipzen A."/>
            <person name="Logrieco A.F."/>
            <person name="MacCabe A."/>
            <person name="Maekelae M.R."/>
            <person name="Malavazi I."/>
            <person name="Melin P."/>
            <person name="Meyer V."/>
            <person name="Mielnichuk N."/>
            <person name="Miskei M."/>
            <person name="Molnar A.P."/>
            <person name="Mule G."/>
            <person name="Ngan C.Y."/>
            <person name="Orejas M."/>
            <person name="Orosz E."/>
            <person name="Ouedraogo J.P."/>
            <person name="Overkamp K.M."/>
            <person name="Park H.-S."/>
            <person name="Perrone G."/>
            <person name="Piumi F."/>
            <person name="Punt P.J."/>
            <person name="Ram A.F."/>
            <person name="Ramon A."/>
            <person name="Rauscher S."/>
            <person name="Record E."/>
            <person name="Riano-Pachon D.M."/>
            <person name="Robert V."/>
            <person name="Roehrig J."/>
            <person name="Ruller R."/>
            <person name="Salamov A."/>
            <person name="Salih N.S."/>
            <person name="Samson R.A."/>
            <person name="Sandor E."/>
            <person name="Sanguinetti M."/>
            <person name="Schuetze T."/>
            <person name="Sepcic K."/>
            <person name="Shelest E."/>
            <person name="Sherlock G."/>
            <person name="Sophianopoulou V."/>
            <person name="Squina F.M."/>
            <person name="Sun H."/>
            <person name="Susca A."/>
            <person name="Todd R.B."/>
            <person name="Tsang A."/>
            <person name="Unkles S.E."/>
            <person name="van de Wiele N."/>
            <person name="van Rossen-Uffink D."/>
            <person name="Oliveira J.V."/>
            <person name="Vesth T.C."/>
            <person name="Visser J."/>
            <person name="Yu J.-H."/>
            <person name="Zhou M."/>
            <person name="Andersen M.R."/>
            <person name="Archer D.B."/>
            <person name="Baker S.E."/>
            <person name="Benoit I."/>
            <person name="Brakhage A.A."/>
            <person name="Braus G.H."/>
            <person name="Fischer R."/>
            <person name="Frisvad J.C."/>
            <person name="Goldman G.H."/>
            <person name="Houbraken J."/>
            <person name="Oakley B."/>
            <person name="Pocsi I."/>
            <person name="Scazzocchio C."/>
            <person name="Seiboth B."/>
            <person name="vanKuyk P.A."/>
            <person name="Wortman J."/>
            <person name="Dyer P.S."/>
            <person name="Grigoriev I.V."/>
        </authorList>
    </citation>
    <scope>NUCLEOTIDE SEQUENCE [LARGE SCALE GENOMIC DNA]</scope>
    <source>
        <strain evidence="2">ITEM 5010</strain>
    </source>
</reference>
<dbReference type="EMBL" id="KV907500">
    <property type="protein sequence ID" value="OOF95602.1"/>
    <property type="molecule type" value="Genomic_DNA"/>
</dbReference>
<sequence length="54" mass="5830">MGYTHYDQVRNAQRIIDQDNVSLTGASADPDEVIPPIVDEVEGVYLNGVGFPGP</sequence>
<name>A0A1R3RM90_ASPC5</name>
<gene>
    <name evidence="1" type="ORF">ASPCADRAFT_208124</name>
</gene>
<evidence type="ECO:0000313" key="2">
    <source>
        <dbReference type="Proteomes" id="UP000188318"/>
    </source>
</evidence>
<protein>
    <submittedName>
        <fullName evidence="1">Uncharacterized protein</fullName>
    </submittedName>
</protein>
<dbReference type="Proteomes" id="UP000188318">
    <property type="component" value="Unassembled WGS sequence"/>
</dbReference>